<dbReference type="EMBL" id="AKHW03002664">
    <property type="protein sequence ID" value="KYO37584.1"/>
    <property type="molecule type" value="Genomic_DNA"/>
</dbReference>
<evidence type="ECO:0000313" key="3">
    <source>
        <dbReference type="Proteomes" id="UP000050525"/>
    </source>
</evidence>
<keyword evidence="3" id="KW-1185">Reference proteome</keyword>
<feature type="region of interest" description="Disordered" evidence="1">
    <location>
        <begin position="1"/>
        <end position="22"/>
    </location>
</feature>
<reference evidence="2 3" key="1">
    <citation type="journal article" date="2012" name="Genome Biol.">
        <title>Sequencing three crocodilian genomes to illuminate the evolution of archosaurs and amniotes.</title>
        <authorList>
            <person name="St John J.A."/>
            <person name="Braun E.L."/>
            <person name="Isberg S.R."/>
            <person name="Miles L.G."/>
            <person name="Chong A.Y."/>
            <person name="Gongora J."/>
            <person name="Dalzell P."/>
            <person name="Moran C."/>
            <person name="Bed'hom B."/>
            <person name="Abzhanov A."/>
            <person name="Burgess S.C."/>
            <person name="Cooksey A.M."/>
            <person name="Castoe T.A."/>
            <person name="Crawford N.G."/>
            <person name="Densmore L.D."/>
            <person name="Drew J.C."/>
            <person name="Edwards S.V."/>
            <person name="Faircloth B.C."/>
            <person name="Fujita M.K."/>
            <person name="Greenwold M.J."/>
            <person name="Hoffmann F.G."/>
            <person name="Howard J.M."/>
            <person name="Iguchi T."/>
            <person name="Janes D.E."/>
            <person name="Khan S.Y."/>
            <person name="Kohno S."/>
            <person name="de Koning A.J."/>
            <person name="Lance S.L."/>
            <person name="McCarthy F.M."/>
            <person name="McCormack J.E."/>
            <person name="Merchant M.E."/>
            <person name="Peterson D.G."/>
            <person name="Pollock D.D."/>
            <person name="Pourmand N."/>
            <person name="Raney B.J."/>
            <person name="Roessler K.A."/>
            <person name="Sanford J.R."/>
            <person name="Sawyer R.H."/>
            <person name="Schmidt C.J."/>
            <person name="Triplett E.W."/>
            <person name="Tuberville T.D."/>
            <person name="Venegas-Anaya M."/>
            <person name="Howard J.T."/>
            <person name="Jarvis E.D."/>
            <person name="Guillette L.J.Jr."/>
            <person name="Glenn T.C."/>
            <person name="Green R.E."/>
            <person name="Ray D.A."/>
        </authorList>
    </citation>
    <scope>NUCLEOTIDE SEQUENCE [LARGE SCALE GENOMIC DNA]</scope>
    <source>
        <strain evidence="2">KSC_2009_1</strain>
    </source>
</reference>
<organism evidence="2 3">
    <name type="scientific">Alligator mississippiensis</name>
    <name type="common">American alligator</name>
    <dbReference type="NCBI Taxonomy" id="8496"/>
    <lineage>
        <taxon>Eukaryota</taxon>
        <taxon>Metazoa</taxon>
        <taxon>Chordata</taxon>
        <taxon>Craniata</taxon>
        <taxon>Vertebrata</taxon>
        <taxon>Euteleostomi</taxon>
        <taxon>Archelosauria</taxon>
        <taxon>Archosauria</taxon>
        <taxon>Crocodylia</taxon>
        <taxon>Alligatoridae</taxon>
        <taxon>Alligatorinae</taxon>
        <taxon>Alligator</taxon>
    </lineage>
</organism>
<feature type="region of interest" description="Disordered" evidence="1">
    <location>
        <begin position="61"/>
        <end position="80"/>
    </location>
</feature>
<proteinExistence type="predicted"/>
<dbReference type="Proteomes" id="UP000050525">
    <property type="component" value="Unassembled WGS sequence"/>
</dbReference>
<sequence>MASPDRQCARLARPRHAPQASLLPSLKQFDTCKDEADSHFKLHRSRQSSIPIDKAVNQRLQNQRSYRPGLGPDCTGKSAF</sequence>
<evidence type="ECO:0000313" key="2">
    <source>
        <dbReference type="EMBL" id="KYO37584.1"/>
    </source>
</evidence>
<name>A0A151NLB2_ALLMI</name>
<gene>
    <name evidence="2" type="ORF">Y1Q_0010980</name>
</gene>
<protein>
    <submittedName>
        <fullName evidence="2">Uncharacterized protein</fullName>
    </submittedName>
</protein>
<evidence type="ECO:0000256" key="1">
    <source>
        <dbReference type="SAM" id="MobiDB-lite"/>
    </source>
</evidence>
<accession>A0A151NLB2</accession>
<dbReference type="AlphaFoldDB" id="A0A151NLB2"/>
<comment type="caution">
    <text evidence="2">The sequence shown here is derived from an EMBL/GenBank/DDBJ whole genome shotgun (WGS) entry which is preliminary data.</text>
</comment>